<comment type="caution">
    <text evidence="2">The sequence shown here is derived from an EMBL/GenBank/DDBJ whole genome shotgun (WGS) entry which is preliminary data.</text>
</comment>
<accession>A0AAE0GSR3</accession>
<evidence type="ECO:0000313" key="2">
    <source>
        <dbReference type="EMBL" id="KAK3283597.1"/>
    </source>
</evidence>
<proteinExistence type="predicted"/>
<gene>
    <name evidence="2" type="ORF">CYMTET_8685</name>
</gene>
<dbReference type="EMBL" id="LGRX02002705">
    <property type="protein sequence ID" value="KAK3283597.1"/>
    <property type="molecule type" value="Genomic_DNA"/>
</dbReference>
<protein>
    <submittedName>
        <fullName evidence="2">Uncharacterized protein</fullName>
    </submittedName>
</protein>
<name>A0AAE0GSR3_9CHLO</name>
<keyword evidence="3" id="KW-1185">Reference proteome</keyword>
<evidence type="ECO:0000313" key="3">
    <source>
        <dbReference type="Proteomes" id="UP001190700"/>
    </source>
</evidence>
<sequence length="264" mass="27934">MVGPVGAAERAVPPAAVSTSPCWSALQDGVQSPPVPEGLADMLRTPGLVAGSGVDAKAKANGAEQEQQEGVADTLGTPRPSPGMEQLPHVFREAGISWEVVADYILEAAVHPFHFPAGSRRRGLVRPLVRPLVRGSSQPPVAGEGDGATVAGMMGAAVPEAYDAPVVEAKMALQNSIWDIDVVKRVAKDVMGDKASTFSATENDENACWYEIVTGLRTAFEQRHEQAVGIFDLTDATVDVNPVYNECDSLLVYGLLNDTKCEIE</sequence>
<feature type="region of interest" description="Disordered" evidence="1">
    <location>
        <begin position="56"/>
        <end position="86"/>
    </location>
</feature>
<dbReference type="Proteomes" id="UP001190700">
    <property type="component" value="Unassembled WGS sequence"/>
</dbReference>
<reference evidence="2 3" key="1">
    <citation type="journal article" date="2015" name="Genome Biol. Evol.">
        <title>Comparative Genomics of a Bacterivorous Green Alga Reveals Evolutionary Causalities and Consequences of Phago-Mixotrophic Mode of Nutrition.</title>
        <authorList>
            <person name="Burns J.A."/>
            <person name="Paasch A."/>
            <person name="Narechania A."/>
            <person name="Kim E."/>
        </authorList>
    </citation>
    <scope>NUCLEOTIDE SEQUENCE [LARGE SCALE GENOMIC DNA]</scope>
    <source>
        <strain evidence="2 3">PLY_AMNH</strain>
    </source>
</reference>
<dbReference type="AlphaFoldDB" id="A0AAE0GSR3"/>
<organism evidence="2 3">
    <name type="scientific">Cymbomonas tetramitiformis</name>
    <dbReference type="NCBI Taxonomy" id="36881"/>
    <lineage>
        <taxon>Eukaryota</taxon>
        <taxon>Viridiplantae</taxon>
        <taxon>Chlorophyta</taxon>
        <taxon>Pyramimonadophyceae</taxon>
        <taxon>Pyramimonadales</taxon>
        <taxon>Pyramimonadaceae</taxon>
        <taxon>Cymbomonas</taxon>
    </lineage>
</organism>
<evidence type="ECO:0000256" key="1">
    <source>
        <dbReference type="SAM" id="MobiDB-lite"/>
    </source>
</evidence>